<dbReference type="InterPro" id="IPR045962">
    <property type="entry name" value="DUF6382"/>
</dbReference>
<organism evidence="4 5">
    <name type="scientific">Paenibacillus faecis</name>
    <dbReference type="NCBI Taxonomy" id="862114"/>
    <lineage>
        <taxon>Bacteria</taxon>
        <taxon>Bacillati</taxon>
        <taxon>Bacillota</taxon>
        <taxon>Bacilli</taxon>
        <taxon>Bacillales</taxon>
        <taxon>Paenibacillaceae</taxon>
        <taxon>Paenibacillus</taxon>
    </lineage>
</organism>
<feature type="transmembrane region" description="Helical" evidence="2">
    <location>
        <begin position="299"/>
        <end position="319"/>
    </location>
</feature>
<dbReference type="PROSITE" id="PS50006">
    <property type="entry name" value="FHA_DOMAIN"/>
    <property type="match status" value="1"/>
</dbReference>
<keyword evidence="2" id="KW-0472">Membrane</keyword>
<feature type="transmembrane region" description="Helical" evidence="2">
    <location>
        <begin position="272"/>
        <end position="293"/>
    </location>
</feature>
<dbReference type="RefSeq" id="WP_148450758.1">
    <property type="nucleotide sequence ID" value="NZ_VSDO01000001.1"/>
</dbReference>
<sequence>MPELTADFIRNGGTYMVLGAKGGLHSRQFNRVQRSMLSSVSIPNLLRLDVREVDFEVSLHYEITGKRMLSQCLKQEKITMPELYGLLMQIAEALDDCKQFMLTPLNFYLDVDFIFVEEPLSSGILYFTYLPFTETLSAESLSGALIGLITRLITSVSTMEGEGIQQLLRLCSDELFSLSEFKKLLVRLMAGEEPASAGGTGYHGPEKLPCRPDSRSSAATIKEYVPEQDVPASAGDLYTSISDIYGEEVCSAFPGASEPGGRISQSSASSRVYTYIFGGTVLAAALLWKLIYFDHPGSLNRSICLALTVLLIAAALLILRGRWSLLLGSRPLKVGDANKNEMAEQADEDNEDSSWKQSWRWDHPSGSELGSTPPLNQAASNQTASNQAFNIWHGSVLEPQESGPAVPSPPLPEQRTVLLREAAVPEKLSSSTARFTLERRQTEQAAESNPEIITLRKGSFVIGRSEEICQYVDVTPGVSRAHAELMVLEEGCSLKDLGSRNGTVLRGEPIAPYKSYPMNPGDSFTIADCTYILRQRGLGANLD</sequence>
<protein>
    <submittedName>
        <fullName evidence="4">FHA domain-containing protein</fullName>
    </submittedName>
</protein>
<reference evidence="4 5" key="1">
    <citation type="submission" date="2019-08" db="EMBL/GenBank/DDBJ databases">
        <title>Genome sequencing of Paenibacillus faecis DSM 23593(T).</title>
        <authorList>
            <person name="Kook J.-K."/>
            <person name="Park S.-N."/>
            <person name="Lim Y.K."/>
        </authorList>
    </citation>
    <scope>NUCLEOTIDE SEQUENCE [LARGE SCALE GENOMIC DNA]</scope>
    <source>
        <strain evidence="4 5">DSM 23593</strain>
    </source>
</reference>
<gene>
    <name evidence="4" type="ORF">FRY98_05810</name>
</gene>
<dbReference type="SMART" id="SM00240">
    <property type="entry name" value="FHA"/>
    <property type="match status" value="1"/>
</dbReference>
<dbReference type="InterPro" id="IPR008984">
    <property type="entry name" value="SMAD_FHA_dom_sf"/>
</dbReference>
<dbReference type="EMBL" id="VSDO01000001">
    <property type="protein sequence ID" value="TYA15167.1"/>
    <property type="molecule type" value="Genomic_DNA"/>
</dbReference>
<dbReference type="CDD" id="cd00060">
    <property type="entry name" value="FHA"/>
    <property type="match status" value="1"/>
</dbReference>
<comment type="caution">
    <text evidence="4">The sequence shown here is derived from an EMBL/GenBank/DDBJ whole genome shotgun (WGS) entry which is preliminary data.</text>
</comment>
<dbReference type="OrthoDB" id="9783862at2"/>
<dbReference type="AlphaFoldDB" id="A0A5D0D1Y2"/>
<evidence type="ECO:0000256" key="1">
    <source>
        <dbReference type="SAM" id="MobiDB-lite"/>
    </source>
</evidence>
<dbReference type="Gene3D" id="2.60.200.20">
    <property type="match status" value="1"/>
</dbReference>
<name>A0A5D0D1Y2_9BACL</name>
<keyword evidence="5" id="KW-1185">Reference proteome</keyword>
<feature type="region of interest" description="Disordered" evidence="1">
    <location>
        <begin position="194"/>
        <end position="214"/>
    </location>
</feature>
<dbReference type="InterPro" id="IPR050923">
    <property type="entry name" value="Cell_Proc_Reg/RNA_Proc"/>
</dbReference>
<evidence type="ECO:0000259" key="3">
    <source>
        <dbReference type="PROSITE" id="PS50006"/>
    </source>
</evidence>
<keyword evidence="2" id="KW-0812">Transmembrane</keyword>
<dbReference type="InterPro" id="IPR000253">
    <property type="entry name" value="FHA_dom"/>
</dbReference>
<evidence type="ECO:0000256" key="2">
    <source>
        <dbReference type="SAM" id="Phobius"/>
    </source>
</evidence>
<evidence type="ECO:0000313" key="4">
    <source>
        <dbReference type="EMBL" id="TYA15167.1"/>
    </source>
</evidence>
<dbReference type="Proteomes" id="UP000325218">
    <property type="component" value="Unassembled WGS sequence"/>
</dbReference>
<feature type="region of interest" description="Disordered" evidence="1">
    <location>
        <begin position="341"/>
        <end position="382"/>
    </location>
</feature>
<feature type="compositionally biased region" description="Basic and acidic residues" evidence="1">
    <location>
        <begin position="204"/>
        <end position="214"/>
    </location>
</feature>
<keyword evidence="2" id="KW-1133">Transmembrane helix</keyword>
<dbReference type="Pfam" id="PF00498">
    <property type="entry name" value="FHA"/>
    <property type="match status" value="1"/>
</dbReference>
<dbReference type="SUPFAM" id="SSF49879">
    <property type="entry name" value="SMAD/FHA domain"/>
    <property type="match status" value="1"/>
</dbReference>
<dbReference type="Pfam" id="PF19909">
    <property type="entry name" value="DUF6382"/>
    <property type="match status" value="1"/>
</dbReference>
<dbReference type="PANTHER" id="PTHR23308">
    <property type="entry name" value="NUCLEAR INHIBITOR OF PROTEIN PHOSPHATASE-1"/>
    <property type="match status" value="1"/>
</dbReference>
<proteinExistence type="predicted"/>
<evidence type="ECO:0000313" key="5">
    <source>
        <dbReference type="Proteomes" id="UP000325218"/>
    </source>
</evidence>
<feature type="domain" description="FHA" evidence="3">
    <location>
        <begin position="460"/>
        <end position="510"/>
    </location>
</feature>
<accession>A0A5D0D1Y2</accession>